<feature type="domain" description="NAD(P)-binding" evidence="1">
    <location>
        <begin position="4"/>
        <end position="107"/>
    </location>
</feature>
<comment type="caution">
    <text evidence="2">The sequence shown here is derived from an EMBL/GenBank/DDBJ whole genome shotgun (WGS) entry which is preliminary data.</text>
</comment>
<organism evidence="2">
    <name type="scientific">Eiseniibacteriota bacterium</name>
    <dbReference type="NCBI Taxonomy" id="2212470"/>
    <lineage>
        <taxon>Bacteria</taxon>
        <taxon>Candidatus Eiseniibacteriota</taxon>
    </lineage>
</organism>
<name>A0A7V2ATI1_UNCEI</name>
<dbReference type="Pfam" id="PF16363">
    <property type="entry name" value="GDP_Man_Dehyd"/>
    <property type="match status" value="1"/>
</dbReference>
<dbReference type="InterPro" id="IPR016040">
    <property type="entry name" value="NAD(P)-bd_dom"/>
</dbReference>
<dbReference type="Gene3D" id="3.90.25.10">
    <property type="entry name" value="UDP-galactose 4-epimerase, domain 1"/>
    <property type="match status" value="1"/>
</dbReference>
<dbReference type="PANTHER" id="PTHR43000">
    <property type="entry name" value="DTDP-D-GLUCOSE 4,6-DEHYDRATASE-RELATED"/>
    <property type="match status" value="1"/>
</dbReference>
<sequence length="120" mass="13379">LGEPLIRVGNLDVTRDFLDVRDVVRAYRLIVEKGRPGEIYNVCRGEGLSLGAALSELEGMTGRRVEREIDPGLLRPVDVALLIGDSGKLRKETGWAPSISNKRMLEDLFRYWEEAIAGGR</sequence>
<dbReference type="Gene3D" id="3.40.50.720">
    <property type="entry name" value="NAD(P)-binding Rossmann-like Domain"/>
    <property type="match status" value="1"/>
</dbReference>
<accession>A0A7V2ATI1</accession>
<gene>
    <name evidence="2" type="ORF">ENO08_00570</name>
</gene>
<dbReference type="SUPFAM" id="SSF51735">
    <property type="entry name" value="NAD(P)-binding Rossmann-fold domains"/>
    <property type="match status" value="1"/>
</dbReference>
<reference evidence="2" key="1">
    <citation type="journal article" date="2020" name="mSystems">
        <title>Genome- and Community-Level Interaction Insights into Carbon Utilization and Element Cycling Functions of Hydrothermarchaeota in Hydrothermal Sediment.</title>
        <authorList>
            <person name="Zhou Z."/>
            <person name="Liu Y."/>
            <person name="Xu W."/>
            <person name="Pan J."/>
            <person name="Luo Z.H."/>
            <person name="Li M."/>
        </authorList>
    </citation>
    <scope>NUCLEOTIDE SEQUENCE [LARGE SCALE GENOMIC DNA]</scope>
    <source>
        <strain evidence="2">SpSt-1233</strain>
    </source>
</reference>
<feature type="non-terminal residue" evidence="2">
    <location>
        <position position="1"/>
    </location>
</feature>
<dbReference type="Proteomes" id="UP000886069">
    <property type="component" value="Unassembled WGS sequence"/>
</dbReference>
<protein>
    <submittedName>
        <fullName evidence="2">NAD-dependent epimerase/dehydratase family protein</fullName>
    </submittedName>
</protein>
<proteinExistence type="predicted"/>
<evidence type="ECO:0000259" key="1">
    <source>
        <dbReference type="Pfam" id="PF16363"/>
    </source>
</evidence>
<dbReference type="InterPro" id="IPR036291">
    <property type="entry name" value="NAD(P)-bd_dom_sf"/>
</dbReference>
<dbReference type="AlphaFoldDB" id="A0A7V2ATI1"/>
<dbReference type="EMBL" id="DSEC01000044">
    <property type="protein sequence ID" value="HER42937.1"/>
    <property type="molecule type" value="Genomic_DNA"/>
</dbReference>
<evidence type="ECO:0000313" key="2">
    <source>
        <dbReference type="EMBL" id="HER42937.1"/>
    </source>
</evidence>